<dbReference type="AlphaFoldDB" id="A0AAD5XYC1"/>
<dbReference type="Gene3D" id="1.10.150.910">
    <property type="match status" value="1"/>
</dbReference>
<dbReference type="InterPro" id="IPR050358">
    <property type="entry name" value="RSE1/DDB1/CFT1"/>
</dbReference>
<sequence length="492" mass="56614">MCNFRSKKKPNAIAIDMGSDFMMGEIDQVQRLHVKSYDLNGEMGFRLSQQESSQTFGVITTRTITKQVDLKGKQIHRSDSVLSFNQEEEVEEAFFKIFDDQSFEVLDSYKLLPYETGLSCNNLTLGESEDSLEDFYFIGTAFLQENEDEPSKGRILTFKIKKELRKEKKLTLINEILIDGAVYEILKLNYNKIVAGINQRVQIFKFFEEKIYKTISYHGQICTTNLNVLGNFIYVGDLVESVTILSYTPPSEEKEEQLTEIAKDTENSWISALENLNMDNVIGADSSFNLFTLKRQIDLYQEEGSEENNLNPLGLNNSSFNSNLFSGENLKTFGEYHLGDFVNRFRKGSLVRTDFGESYSLAKPKLLFVTVSGMIGVIGELLAKDYFLLKEVEKRMRKVLGNVGDFCHEGWRNFQSLKKKNHSNFKNKNFLDGDYLEKFLDLNVKEKYLICENLKYFKDDGEEVSEGSLLETEVFVKMEVLNSIFEGLKRIH</sequence>
<keyword evidence="3" id="KW-1185">Reference proteome</keyword>
<evidence type="ECO:0000313" key="2">
    <source>
        <dbReference type="EMBL" id="KAJ3225470.1"/>
    </source>
</evidence>
<name>A0AAD5XYC1_9FUNG</name>
<accession>A0AAD5XYC1</accession>
<evidence type="ECO:0000313" key="3">
    <source>
        <dbReference type="Proteomes" id="UP001211065"/>
    </source>
</evidence>
<dbReference type="Gene3D" id="2.130.10.10">
    <property type="entry name" value="YVTN repeat-like/Quinoprotein amine dehydrogenase"/>
    <property type="match status" value="1"/>
</dbReference>
<evidence type="ECO:0000259" key="1">
    <source>
        <dbReference type="Pfam" id="PF03178"/>
    </source>
</evidence>
<proteinExistence type="predicted"/>
<dbReference type="EMBL" id="JADGJW010000060">
    <property type="protein sequence ID" value="KAJ3225470.1"/>
    <property type="molecule type" value="Genomic_DNA"/>
</dbReference>
<dbReference type="GO" id="GO:0003676">
    <property type="term" value="F:nucleic acid binding"/>
    <property type="evidence" value="ECO:0007669"/>
    <property type="project" value="InterPro"/>
</dbReference>
<reference evidence="2" key="1">
    <citation type="submission" date="2020-05" db="EMBL/GenBank/DDBJ databases">
        <title>Phylogenomic resolution of chytrid fungi.</title>
        <authorList>
            <person name="Stajich J.E."/>
            <person name="Amses K."/>
            <person name="Simmons R."/>
            <person name="Seto K."/>
            <person name="Myers J."/>
            <person name="Bonds A."/>
            <person name="Quandt C.A."/>
            <person name="Barry K."/>
            <person name="Liu P."/>
            <person name="Grigoriev I."/>
            <person name="Longcore J.E."/>
            <person name="James T.Y."/>
        </authorList>
    </citation>
    <scope>NUCLEOTIDE SEQUENCE</scope>
    <source>
        <strain evidence="2">JEL0476</strain>
    </source>
</reference>
<feature type="domain" description="RSE1/DDB1/CPSF1 C-terminal" evidence="1">
    <location>
        <begin position="94"/>
        <end position="441"/>
    </location>
</feature>
<gene>
    <name evidence="2" type="primary">DDB1A_1</name>
    <name evidence="2" type="ORF">HK099_006743</name>
</gene>
<comment type="caution">
    <text evidence="2">The sequence shown here is derived from an EMBL/GenBank/DDBJ whole genome shotgun (WGS) entry which is preliminary data.</text>
</comment>
<dbReference type="InterPro" id="IPR015943">
    <property type="entry name" value="WD40/YVTN_repeat-like_dom_sf"/>
</dbReference>
<organism evidence="2 3">
    <name type="scientific">Clydaea vesicula</name>
    <dbReference type="NCBI Taxonomy" id="447962"/>
    <lineage>
        <taxon>Eukaryota</taxon>
        <taxon>Fungi</taxon>
        <taxon>Fungi incertae sedis</taxon>
        <taxon>Chytridiomycota</taxon>
        <taxon>Chytridiomycota incertae sedis</taxon>
        <taxon>Chytridiomycetes</taxon>
        <taxon>Lobulomycetales</taxon>
        <taxon>Lobulomycetaceae</taxon>
        <taxon>Clydaea</taxon>
    </lineage>
</organism>
<dbReference type="PANTHER" id="PTHR10644">
    <property type="entry name" value="DNA REPAIR/RNA PROCESSING CPSF FAMILY"/>
    <property type="match status" value="1"/>
</dbReference>
<dbReference type="Proteomes" id="UP001211065">
    <property type="component" value="Unassembled WGS sequence"/>
</dbReference>
<dbReference type="GO" id="GO:0005634">
    <property type="term" value="C:nucleus"/>
    <property type="evidence" value="ECO:0007669"/>
    <property type="project" value="InterPro"/>
</dbReference>
<dbReference type="InterPro" id="IPR004871">
    <property type="entry name" value="RSE1/DDB1/CPSF1_C"/>
</dbReference>
<dbReference type="Pfam" id="PF03178">
    <property type="entry name" value="CPSF_A"/>
    <property type="match status" value="1"/>
</dbReference>
<protein>
    <submittedName>
        <fullName evidence="2">DNA damage-binding protein 1a</fullName>
    </submittedName>
</protein>